<name>A0A0M4F9J7_DROBS</name>
<sequence length="67" mass="7819">MSSGFERGLEPLEIVGATTKLDNVIFFMKWKYVERVELVNSKAAKLVCPQLVIRFYEKHIVFVKDKE</sequence>
<dbReference type="Pfam" id="PF01393">
    <property type="entry name" value="Chromo_shadow"/>
    <property type="match status" value="1"/>
</dbReference>
<dbReference type="SUPFAM" id="SSF54160">
    <property type="entry name" value="Chromo domain-like"/>
    <property type="match status" value="1"/>
</dbReference>
<dbReference type="CDD" id="cd00034">
    <property type="entry name" value="CSD"/>
    <property type="match status" value="1"/>
</dbReference>
<evidence type="ECO:0000313" key="4">
    <source>
        <dbReference type="EMBL" id="ALC48907.1"/>
    </source>
</evidence>
<feature type="domain" description="Chromo" evidence="3">
    <location>
        <begin position="9"/>
        <end position="67"/>
    </location>
</feature>
<dbReference type="EMBL" id="CP012528">
    <property type="protein sequence ID" value="ALC48907.1"/>
    <property type="molecule type" value="Genomic_DNA"/>
</dbReference>
<comment type="subcellular location">
    <subcellularLocation>
        <location evidence="1">Nucleus</location>
    </subcellularLocation>
</comment>
<evidence type="ECO:0000256" key="1">
    <source>
        <dbReference type="ARBA" id="ARBA00004123"/>
    </source>
</evidence>
<keyword evidence="5" id="KW-1185">Reference proteome</keyword>
<dbReference type="SMART" id="SM00300">
    <property type="entry name" value="ChSh"/>
    <property type="match status" value="1"/>
</dbReference>
<dbReference type="InterPro" id="IPR016197">
    <property type="entry name" value="Chromo-like_dom_sf"/>
</dbReference>
<dbReference type="STRING" id="30019.A0A0M4F9J7"/>
<dbReference type="Proteomes" id="UP000494163">
    <property type="component" value="Chromosome X"/>
</dbReference>
<dbReference type="GO" id="GO:0005694">
    <property type="term" value="C:chromosome"/>
    <property type="evidence" value="ECO:0007669"/>
    <property type="project" value="UniProtKB-ARBA"/>
</dbReference>
<evidence type="ECO:0000259" key="3">
    <source>
        <dbReference type="PROSITE" id="PS50013"/>
    </source>
</evidence>
<dbReference type="InterPro" id="IPR008251">
    <property type="entry name" value="Chromo_shadow_dom"/>
</dbReference>
<dbReference type="OMA" id="FYEERIF"/>
<gene>
    <name evidence="4" type="ORF">Dbus_chrXg763</name>
</gene>
<dbReference type="Gene3D" id="2.40.50.40">
    <property type="match status" value="1"/>
</dbReference>
<accession>A0A0M4F9J7</accession>
<proteinExistence type="predicted"/>
<evidence type="ECO:0000313" key="5">
    <source>
        <dbReference type="Proteomes" id="UP000494163"/>
    </source>
</evidence>
<protein>
    <submittedName>
        <fullName evidence="4">Maker310</fullName>
    </submittedName>
</protein>
<dbReference type="GO" id="GO:0005634">
    <property type="term" value="C:nucleus"/>
    <property type="evidence" value="ECO:0007669"/>
    <property type="project" value="UniProtKB-SubCell"/>
</dbReference>
<dbReference type="PROSITE" id="PS50013">
    <property type="entry name" value="CHROMO_2"/>
    <property type="match status" value="1"/>
</dbReference>
<dbReference type="InterPro" id="IPR000953">
    <property type="entry name" value="Chromo/chromo_shadow_dom"/>
</dbReference>
<organism evidence="4 5">
    <name type="scientific">Drosophila busckii</name>
    <name type="common">Fruit fly</name>
    <dbReference type="NCBI Taxonomy" id="30019"/>
    <lineage>
        <taxon>Eukaryota</taxon>
        <taxon>Metazoa</taxon>
        <taxon>Ecdysozoa</taxon>
        <taxon>Arthropoda</taxon>
        <taxon>Hexapoda</taxon>
        <taxon>Insecta</taxon>
        <taxon>Pterygota</taxon>
        <taxon>Neoptera</taxon>
        <taxon>Endopterygota</taxon>
        <taxon>Diptera</taxon>
        <taxon>Brachycera</taxon>
        <taxon>Muscomorpha</taxon>
        <taxon>Ephydroidea</taxon>
        <taxon>Drosophilidae</taxon>
        <taxon>Drosophila</taxon>
    </lineage>
</organism>
<dbReference type="AlphaFoldDB" id="A0A0M4F9J7"/>
<reference evidence="4 5" key="1">
    <citation type="submission" date="2015-08" db="EMBL/GenBank/DDBJ databases">
        <title>Ancestral chromatin configuration constrains chromatin evolution on differentiating sex chromosomes in Drosophila.</title>
        <authorList>
            <person name="Zhou Q."/>
            <person name="Bachtrog D."/>
        </authorList>
    </citation>
    <scope>NUCLEOTIDE SEQUENCE [LARGE SCALE GENOMIC DNA]</scope>
    <source>
        <tissue evidence="4">Whole larvae</tissue>
    </source>
</reference>
<evidence type="ECO:0000256" key="2">
    <source>
        <dbReference type="ARBA" id="ARBA00023242"/>
    </source>
</evidence>
<keyword evidence="2" id="KW-0539">Nucleus</keyword>